<dbReference type="CDD" id="cd00081">
    <property type="entry name" value="Hint"/>
    <property type="match status" value="1"/>
</dbReference>
<keyword evidence="3" id="KW-1185">Reference proteome</keyword>
<dbReference type="RefSeq" id="WP_284377024.1">
    <property type="nucleotide sequence ID" value="NZ_BSNN01000002.1"/>
</dbReference>
<dbReference type="InterPro" id="IPR006141">
    <property type="entry name" value="Intein_N"/>
</dbReference>
<protein>
    <recommendedName>
        <fullName evidence="1">Hint domain-containing protein</fullName>
    </recommendedName>
</protein>
<dbReference type="SMART" id="SM00306">
    <property type="entry name" value="HintN"/>
    <property type="match status" value="1"/>
</dbReference>
<dbReference type="PROSITE" id="PS50817">
    <property type="entry name" value="INTEIN_N_TER"/>
    <property type="match status" value="1"/>
</dbReference>
<evidence type="ECO:0000259" key="1">
    <source>
        <dbReference type="SMART" id="SM00306"/>
    </source>
</evidence>
<sequence>MLAPGDLMFVGFDSDNNDAAMLATTHIAAGEVIYFTDNEWDGTEFVGNEQLMEWVVPAGGIPAGTVITIDMATSPGSATIDAGGTFNYLGGGGSLAGSNEMLWIVQGTVDGNGDLIPDNFVGVIGNEDNNNHIQSPDLSGTGLTESTGAVIIDGDNDYMEFTGDVDLPDPVTPAELIAAISDTDNWSLGNGGGNNNPNGSGFDVNLPTVICFTKGTLIRTPHGNRKIEDLCVGDQVITHDNGVQHIRWIGRRLLKGKFLHQHPHLTPITLRKHALGENCPSRDITVSPQHRMLMRGVQAQLLFGTGEVLAAAKGLVNGQSIVQEPAADVEYIHILFDQHELLYANGCVSESFFPADHALFSMEAAARSEILELFPELRVAPDGFGPAARLCLRPFEASLISPNT</sequence>
<dbReference type="Pfam" id="PF13403">
    <property type="entry name" value="Hint_2"/>
    <property type="match status" value="1"/>
</dbReference>
<dbReference type="Gene3D" id="2.170.16.10">
    <property type="entry name" value="Hedgehog/Intein (Hint) domain"/>
    <property type="match status" value="1"/>
</dbReference>
<evidence type="ECO:0000313" key="3">
    <source>
        <dbReference type="Proteomes" id="UP001156694"/>
    </source>
</evidence>
<evidence type="ECO:0000313" key="2">
    <source>
        <dbReference type="EMBL" id="GLQ34935.1"/>
    </source>
</evidence>
<organism evidence="2 3">
    <name type="scientific">Amylibacter marinus</name>
    <dbReference type="NCBI Taxonomy" id="1475483"/>
    <lineage>
        <taxon>Bacteria</taxon>
        <taxon>Pseudomonadati</taxon>
        <taxon>Pseudomonadota</taxon>
        <taxon>Alphaproteobacteria</taxon>
        <taxon>Rhodobacterales</taxon>
        <taxon>Paracoccaceae</taxon>
        <taxon>Amylibacter</taxon>
    </lineage>
</organism>
<reference evidence="3" key="1">
    <citation type="journal article" date="2019" name="Int. J. Syst. Evol. Microbiol.">
        <title>The Global Catalogue of Microorganisms (GCM) 10K type strain sequencing project: providing services to taxonomists for standard genome sequencing and annotation.</title>
        <authorList>
            <consortium name="The Broad Institute Genomics Platform"/>
            <consortium name="The Broad Institute Genome Sequencing Center for Infectious Disease"/>
            <person name="Wu L."/>
            <person name="Ma J."/>
        </authorList>
    </citation>
    <scope>NUCLEOTIDE SEQUENCE [LARGE SCALE GENOMIC DNA]</scope>
    <source>
        <strain evidence="3">NBRC 110140</strain>
    </source>
</reference>
<dbReference type="InterPro" id="IPR036844">
    <property type="entry name" value="Hint_dom_sf"/>
</dbReference>
<accession>A0ABQ5VUD2</accession>
<dbReference type="Proteomes" id="UP001156694">
    <property type="component" value="Unassembled WGS sequence"/>
</dbReference>
<dbReference type="InterPro" id="IPR028992">
    <property type="entry name" value="Hedgehog/Intein_dom"/>
</dbReference>
<dbReference type="InterPro" id="IPR003587">
    <property type="entry name" value="Hint_dom_N"/>
</dbReference>
<dbReference type="SUPFAM" id="SSF51294">
    <property type="entry name" value="Hedgehog/intein (Hint) domain"/>
    <property type="match status" value="1"/>
</dbReference>
<feature type="domain" description="Hint" evidence="1">
    <location>
        <begin position="209"/>
        <end position="325"/>
    </location>
</feature>
<proteinExistence type="predicted"/>
<dbReference type="EMBL" id="BSNN01000002">
    <property type="protein sequence ID" value="GLQ34935.1"/>
    <property type="molecule type" value="Genomic_DNA"/>
</dbReference>
<gene>
    <name evidence="2" type="ORF">GCM10007939_12180</name>
</gene>
<comment type="caution">
    <text evidence="2">The sequence shown here is derived from an EMBL/GenBank/DDBJ whole genome shotgun (WGS) entry which is preliminary data.</text>
</comment>
<name>A0ABQ5VUD2_9RHOB</name>